<evidence type="ECO:0000313" key="1">
    <source>
        <dbReference type="EMBL" id="KAG1308697.1"/>
    </source>
</evidence>
<evidence type="ECO:0000313" key="2">
    <source>
        <dbReference type="Proteomes" id="UP000716291"/>
    </source>
</evidence>
<gene>
    <name evidence="1" type="ORF">G6F64_005863</name>
</gene>
<name>A0A9P6XAE9_RHIOR</name>
<accession>A0A9P6XAE9</accession>
<organism evidence="1 2">
    <name type="scientific">Rhizopus oryzae</name>
    <name type="common">Mucormycosis agent</name>
    <name type="synonym">Rhizopus arrhizus var. delemar</name>
    <dbReference type="NCBI Taxonomy" id="64495"/>
    <lineage>
        <taxon>Eukaryota</taxon>
        <taxon>Fungi</taxon>
        <taxon>Fungi incertae sedis</taxon>
        <taxon>Mucoromycota</taxon>
        <taxon>Mucoromycotina</taxon>
        <taxon>Mucoromycetes</taxon>
        <taxon>Mucorales</taxon>
        <taxon>Mucorineae</taxon>
        <taxon>Rhizopodaceae</taxon>
        <taxon>Rhizopus</taxon>
    </lineage>
</organism>
<sequence>MYDTTLRKSLCHSRTLSQQHLNLSFISQPRKRSATVACNYQDQTQRQGLIYTDIDQFYWSQLLSSTTEVQFWHQLATFIKYCMKEEYHHPKYFKSILFSLSHRLRLSESDLYLVAYQYHSLDMQGLMNKDYTIKIMRLNARCCDPIANIQAYGYPSSMEQNITWLSEAGVTHQVRSIFAYYFPFY</sequence>
<proteinExistence type="predicted"/>
<dbReference type="OrthoDB" id="2204338at2759"/>
<comment type="caution">
    <text evidence="1">The sequence shown here is derived from an EMBL/GenBank/DDBJ whole genome shotgun (WGS) entry which is preliminary data.</text>
</comment>
<dbReference type="EMBL" id="JAANQT010000745">
    <property type="protein sequence ID" value="KAG1308697.1"/>
    <property type="molecule type" value="Genomic_DNA"/>
</dbReference>
<dbReference type="Proteomes" id="UP000716291">
    <property type="component" value="Unassembled WGS sequence"/>
</dbReference>
<protein>
    <submittedName>
        <fullName evidence="1">Uncharacterized protein</fullName>
    </submittedName>
</protein>
<reference evidence="1" key="1">
    <citation type="journal article" date="2020" name="Microb. Genom.">
        <title>Genetic diversity of clinical and environmental Mucorales isolates obtained from an investigation of mucormycosis cases among solid organ transplant recipients.</title>
        <authorList>
            <person name="Nguyen M.H."/>
            <person name="Kaul D."/>
            <person name="Muto C."/>
            <person name="Cheng S.J."/>
            <person name="Richter R.A."/>
            <person name="Bruno V.M."/>
            <person name="Liu G."/>
            <person name="Beyhan S."/>
            <person name="Sundermann A.J."/>
            <person name="Mounaud S."/>
            <person name="Pasculle A.W."/>
            <person name="Nierman W.C."/>
            <person name="Driscoll E."/>
            <person name="Cumbie R."/>
            <person name="Clancy C.J."/>
            <person name="Dupont C.L."/>
        </authorList>
    </citation>
    <scope>NUCLEOTIDE SEQUENCE</scope>
    <source>
        <strain evidence="1">GL11</strain>
    </source>
</reference>
<keyword evidence="2" id="KW-1185">Reference proteome</keyword>
<dbReference type="AlphaFoldDB" id="A0A9P6XAE9"/>